<evidence type="ECO:0000313" key="2">
    <source>
        <dbReference type="EMBL" id="CBY92569.1"/>
    </source>
</evidence>
<dbReference type="OrthoDB" id="9825382at2"/>
<dbReference type="KEGG" id="mha:HF1_05610"/>
<dbReference type="AlphaFoldDB" id="E8ZHE8"/>
<feature type="region of interest" description="Disordered" evidence="1">
    <location>
        <begin position="52"/>
        <end position="80"/>
    </location>
</feature>
<dbReference type="HOGENOM" id="CLU_098620_4_0_14"/>
<dbReference type="EMBL" id="FR773153">
    <property type="protein sequence ID" value="CBY92569.1"/>
    <property type="molecule type" value="Genomic_DNA"/>
</dbReference>
<proteinExistence type="predicted"/>
<feature type="compositionally biased region" description="Polar residues" evidence="1">
    <location>
        <begin position="59"/>
        <end position="70"/>
    </location>
</feature>
<gene>
    <name evidence="2" type="ordered locus">HF1_05610</name>
</gene>
<reference evidence="2 3" key="1">
    <citation type="journal article" date="2011" name="J. Bacteriol.">
        <title>Complete genome sequence of Mycoplasma haemofelis, a hemotropic mycoplasma.</title>
        <authorList>
            <person name="Barker E.N."/>
            <person name="Helps C.R."/>
            <person name="Peters I.R."/>
            <person name="Darby A.C."/>
            <person name="Radford A.D."/>
            <person name="Tasker S."/>
        </authorList>
    </citation>
    <scope>NUCLEOTIDE SEQUENCE [LARGE SCALE GENOMIC DNA]</scope>
    <source>
        <strain evidence="2 3">Langford 1</strain>
    </source>
</reference>
<evidence type="ECO:0000256" key="1">
    <source>
        <dbReference type="SAM" id="MobiDB-lite"/>
    </source>
</evidence>
<name>E8ZHE8_MYCHL</name>
<dbReference type="Proteomes" id="UP000008637">
    <property type="component" value="Chromosome"/>
</dbReference>
<accession>E8ZHE8</accession>
<sequence>MPTTSVKAAMSALGASGAGLGGYGIYHLASQGETIRERIISSLEDKKKRFLGKGDSEWSGLSSKYTSLQNKPKKNGSEDLSFSEIPEWCERSSAEKYSDDKKALYSQVLTFCFFNTNTLLSNIDSGALKSSEGEDHTDWQNAWNLYNQDSTKAANKLNITDSSVNTDMNGSDKTKGGKAMHKWCHATSTKRMYEAEELFPIFKHWCVK</sequence>
<evidence type="ECO:0000313" key="3">
    <source>
        <dbReference type="Proteomes" id="UP000008637"/>
    </source>
</evidence>
<protein>
    <submittedName>
        <fullName evidence="2">Uncharacterized protein</fullName>
    </submittedName>
</protein>
<organism evidence="2 3">
    <name type="scientific">Mycoplasma haemofelis (strain Langford 1)</name>
    <name type="common">Haemobartonella felis</name>
    <dbReference type="NCBI Taxonomy" id="941640"/>
    <lineage>
        <taxon>Bacteria</taxon>
        <taxon>Bacillati</taxon>
        <taxon>Mycoplasmatota</taxon>
        <taxon>Mollicutes</taxon>
        <taxon>Mycoplasmataceae</taxon>
        <taxon>Mycoplasma</taxon>
    </lineage>
</organism>
<keyword evidence="3" id="KW-1185">Reference proteome</keyword>